<dbReference type="Pfam" id="PF22758">
    <property type="entry name" value="Phage_cement"/>
    <property type="match status" value="1"/>
</dbReference>
<evidence type="ECO:0000313" key="1">
    <source>
        <dbReference type="EMBL" id="DAF87670.1"/>
    </source>
</evidence>
<name>A0A8S5TZP0_9CAUD</name>
<protein>
    <submittedName>
        <fullName evidence="1">Uncharacterized protein</fullName>
    </submittedName>
</protein>
<accession>A0A8S5TZP0</accession>
<proteinExistence type="predicted"/>
<dbReference type="InterPro" id="IPR054438">
    <property type="entry name" value="Struct_cement_gp24/gp6"/>
</dbReference>
<organism evidence="1">
    <name type="scientific">Myoviridae sp. cttph48</name>
    <dbReference type="NCBI Taxonomy" id="2825196"/>
    <lineage>
        <taxon>Viruses</taxon>
        <taxon>Duplodnaviria</taxon>
        <taxon>Heunggongvirae</taxon>
        <taxon>Uroviricota</taxon>
        <taxon>Caudoviricetes</taxon>
    </lineage>
</organism>
<sequence length="169" mass="17740">MDSNLSLKIGFKGQLKLNAQAMPLQEGYLKLGGIVDDSMTDGLKFGVVCSSDPDSPEIFKAGHAVSTDIVRGIVVFDDAVAQNAPAHPDRYLAGFQCAAVNHGFVWLEGWTKAGNVAIDPKIGCKVVCSTTTGAIEFIDSSAEAGEGYEVLAGASVRSVTEQGALLYLD</sequence>
<reference evidence="1" key="1">
    <citation type="journal article" date="2021" name="Proc. Natl. Acad. Sci. U.S.A.">
        <title>A Catalog of Tens of Thousands of Viruses from Human Metagenomes Reveals Hidden Associations with Chronic Diseases.</title>
        <authorList>
            <person name="Tisza M.J."/>
            <person name="Buck C.B."/>
        </authorList>
    </citation>
    <scope>NUCLEOTIDE SEQUENCE</scope>
    <source>
        <strain evidence="1">Cttph48</strain>
    </source>
</reference>
<dbReference type="EMBL" id="BK015966">
    <property type="protein sequence ID" value="DAF87670.1"/>
    <property type="molecule type" value="Genomic_DNA"/>
</dbReference>